<dbReference type="Gene3D" id="3.30.160.60">
    <property type="entry name" value="Classic Zinc Finger"/>
    <property type="match status" value="5"/>
</dbReference>
<reference evidence="9" key="1">
    <citation type="submission" date="2025-08" db="UniProtKB">
        <authorList>
            <consortium name="RefSeq"/>
        </authorList>
    </citation>
    <scope>IDENTIFICATION</scope>
    <source>
        <strain evidence="9">USDA-PBARC FA_bdor</strain>
        <tissue evidence="9">Whole organism</tissue>
    </source>
</reference>
<feature type="region of interest" description="Disordered" evidence="6">
    <location>
        <begin position="225"/>
        <end position="281"/>
    </location>
</feature>
<evidence type="ECO:0000256" key="6">
    <source>
        <dbReference type="SAM" id="MobiDB-lite"/>
    </source>
</evidence>
<feature type="compositionally biased region" description="Polar residues" evidence="6">
    <location>
        <begin position="269"/>
        <end position="281"/>
    </location>
</feature>
<proteinExistence type="predicted"/>
<evidence type="ECO:0000259" key="7">
    <source>
        <dbReference type="PROSITE" id="PS50157"/>
    </source>
</evidence>
<name>A0A9R1T0Q6_9HYME</name>
<evidence type="ECO:0000313" key="8">
    <source>
        <dbReference type="Proteomes" id="UP000694866"/>
    </source>
</evidence>
<feature type="region of interest" description="Disordered" evidence="6">
    <location>
        <begin position="1"/>
        <end position="40"/>
    </location>
</feature>
<dbReference type="GO" id="GO:0008757">
    <property type="term" value="F:S-adenosylmethionine-dependent methyltransferase activity"/>
    <property type="evidence" value="ECO:0007669"/>
    <property type="project" value="UniProtKB-ARBA"/>
</dbReference>
<feature type="domain" description="C2H2-type" evidence="7">
    <location>
        <begin position="763"/>
        <end position="790"/>
    </location>
</feature>
<dbReference type="GO" id="GO:0008276">
    <property type="term" value="F:protein methyltransferase activity"/>
    <property type="evidence" value="ECO:0007669"/>
    <property type="project" value="UniProtKB-ARBA"/>
</dbReference>
<evidence type="ECO:0000256" key="3">
    <source>
        <dbReference type="ARBA" id="ARBA00022771"/>
    </source>
</evidence>
<dbReference type="RefSeq" id="XP_011300438.1">
    <property type="nucleotide sequence ID" value="XM_011302136.1"/>
</dbReference>
<dbReference type="SUPFAM" id="SSF57667">
    <property type="entry name" value="beta-beta-alpha zinc fingers"/>
    <property type="match status" value="7"/>
</dbReference>
<keyword evidence="8" id="KW-1185">Reference proteome</keyword>
<feature type="domain" description="C2H2-type" evidence="7">
    <location>
        <begin position="943"/>
        <end position="971"/>
    </location>
</feature>
<dbReference type="SMART" id="SM00355">
    <property type="entry name" value="ZnF_C2H2"/>
    <property type="match status" value="13"/>
</dbReference>
<dbReference type="Pfam" id="PF00096">
    <property type="entry name" value="zf-C2H2"/>
    <property type="match status" value="2"/>
</dbReference>
<dbReference type="GeneID" id="105264925"/>
<dbReference type="InterPro" id="IPR046341">
    <property type="entry name" value="SET_dom_sf"/>
</dbReference>
<feature type="domain" description="C2H2-type" evidence="7">
    <location>
        <begin position="597"/>
        <end position="624"/>
    </location>
</feature>
<sequence>MEDRGPHEGAPGPLDHPLLEKPRDLPEIWTSNPTTSLDHRKTPNRLLFLTVEFSEDQSKDFNRMFPYEQVSFSPRATSPLDFEHRVSPLDPNMSSTARYSPTPVQLPSLPFQNPQVVLQSPPSPLIQPQETNQRGTMNFIETQGSPPNISSSEAESVSDFVSGESQQGISHVNGELILMQEPAEELEHSPPPLMLSGLTSTDFALARDFLVMNDDQLTVITPLSSSSEDPAVVPELSSLPDPEKDMLSDSITYPPTLPPKKPLTEEENLQSATDIPQKSTNRQINDKKTFWCDDCDTISLRDGECTCHNVQTIADQPVPSRAVATLPGSHLSLRKLNSPQGALGVFAKRNICRRTQFGPIEGVPCEYDGKGFSHDALPLLYETDRGEFIKIDVSNEHSSNWMRFVRPAQNYREQNLIISQQKEGIIFLTTRNISPREELRAGPSPDYATRRGLPLLEDPKTQQFTSGHLESFSSLDSPFNDYSNRPPDLQVSSSLNSISEHPQPQEQAKRTRMGKSKLLKTMDEQSLLYKCSQCPKAFPRNDALKKHLLSHSGSTSAYECPTCGENFLHSYNRSRHIKIFHSNDAKEKENSRKSSEYKCSKCSLIFMKASLLELHSELHNKNNNESLDEKRTRCPQCKHLTKSHLDLVKHVSKHGHKYQKHKLTKTSKVTVLSSHKCTMCYKRFATKVRLQQHYLVHGAEDQKPLPCNVCFKRFMNNSALSCHLKTHREDKQIFECPMCCKLFNQVLQLKDHIETHRNDDKTFTCSHCPRTFTKYSVIRKHIRAHHCERKHKCQFCVKRFPTIDKLRMHLLRHSDHRQFHCANCEKQFKRKDKLKEHMTRMHSSQRMERMERLERTERMESAREQSDVAIDNGAGNQGNQSRKFIPKVNPTDYNRFVYKCHQCLVGFKRRGMLVNHLAKRHPEVPPESIPELNLPILRQTRDYYCQYCDKVYKSSSKRKAHIVKNHPGAALPPSNRQKEMMGDSTYSQAAGSVTTTPQSCQWCHKQYASKAKLLQHQRKKHSTLMEPADQVPRARNRQQAQLQVQQDLIDNNFGNNNFEFIEIAPVCDIGELRFKPRIIKIGSNGDFIDVEGGIDPLVNQQFVRVRDIR</sequence>
<dbReference type="OrthoDB" id="3535323at2759"/>
<feature type="region of interest" description="Disordered" evidence="6">
    <location>
        <begin position="475"/>
        <end position="513"/>
    </location>
</feature>
<evidence type="ECO:0000256" key="4">
    <source>
        <dbReference type="ARBA" id="ARBA00022833"/>
    </source>
</evidence>
<dbReference type="InterPro" id="IPR036236">
    <property type="entry name" value="Znf_C2H2_sf"/>
</dbReference>
<feature type="domain" description="C2H2-type" evidence="7">
    <location>
        <begin position="675"/>
        <end position="702"/>
    </location>
</feature>
<dbReference type="PROSITE" id="PS00028">
    <property type="entry name" value="ZINC_FINGER_C2H2_1"/>
    <property type="match status" value="12"/>
</dbReference>
<evidence type="ECO:0000313" key="9">
    <source>
        <dbReference type="RefSeq" id="XP_011300438.1"/>
    </source>
</evidence>
<keyword evidence="3 5" id="KW-0863">Zinc-finger</keyword>
<feature type="compositionally biased region" description="Basic and acidic residues" evidence="6">
    <location>
        <begin position="17"/>
        <end position="26"/>
    </location>
</feature>
<organism evidence="8 9">
    <name type="scientific">Fopius arisanus</name>
    <dbReference type="NCBI Taxonomy" id="64838"/>
    <lineage>
        <taxon>Eukaryota</taxon>
        <taxon>Metazoa</taxon>
        <taxon>Ecdysozoa</taxon>
        <taxon>Arthropoda</taxon>
        <taxon>Hexapoda</taxon>
        <taxon>Insecta</taxon>
        <taxon>Pterygota</taxon>
        <taxon>Neoptera</taxon>
        <taxon>Endopterygota</taxon>
        <taxon>Hymenoptera</taxon>
        <taxon>Apocrita</taxon>
        <taxon>Ichneumonoidea</taxon>
        <taxon>Braconidae</taxon>
        <taxon>Opiinae</taxon>
        <taxon>Fopius</taxon>
    </lineage>
</organism>
<dbReference type="GO" id="GO:0008170">
    <property type="term" value="F:N-methyltransferase activity"/>
    <property type="evidence" value="ECO:0007669"/>
    <property type="project" value="UniProtKB-ARBA"/>
</dbReference>
<dbReference type="PANTHER" id="PTHR24379">
    <property type="entry name" value="KRAB AND ZINC FINGER DOMAIN-CONTAINING"/>
    <property type="match status" value="1"/>
</dbReference>
<feature type="domain" description="C2H2-type" evidence="7">
    <location>
        <begin position="898"/>
        <end position="926"/>
    </location>
</feature>
<gene>
    <name evidence="9" type="primary">LOC105264925</name>
</gene>
<dbReference type="PROSITE" id="PS50157">
    <property type="entry name" value="ZINC_FINGER_C2H2_2"/>
    <property type="match status" value="12"/>
</dbReference>
<feature type="domain" description="C2H2-type" evidence="7">
    <location>
        <begin position="529"/>
        <end position="556"/>
    </location>
</feature>
<feature type="domain" description="C2H2-type" evidence="7">
    <location>
        <begin position="998"/>
        <end position="1026"/>
    </location>
</feature>
<dbReference type="InterPro" id="IPR013087">
    <property type="entry name" value="Znf_C2H2_type"/>
</dbReference>
<dbReference type="KEGG" id="fas:105264925"/>
<keyword evidence="2" id="KW-0677">Repeat</keyword>
<dbReference type="Pfam" id="PF21549">
    <property type="entry name" value="PRDM2_PR"/>
    <property type="match status" value="1"/>
</dbReference>
<dbReference type="InterPro" id="IPR001214">
    <property type="entry name" value="SET_dom"/>
</dbReference>
<dbReference type="AlphaFoldDB" id="A0A9R1T0Q6"/>
<accession>A0A9R1T0Q6</accession>
<evidence type="ECO:0000256" key="5">
    <source>
        <dbReference type="PROSITE-ProRule" id="PRU00042"/>
    </source>
</evidence>
<feature type="domain" description="C2H2-type" evidence="7">
    <location>
        <begin position="558"/>
        <end position="586"/>
    </location>
</feature>
<feature type="compositionally biased region" description="Polar residues" evidence="6">
    <location>
        <begin position="490"/>
        <end position="506"/>
    </location>
</feature>
<keyword evidence="4" id="KW-0862">Zinc</keyword>
<dbReference type="GO" id="GO:0008270">
    <property type="term" value="F:zinc ion binding"/>
    <property type="evidence" value="ECO:0007669"/>
    <property type="project" value="UniProtKB-KW"/>
</dbReference>
<feature type="domain" description="C2H2-type" evidence="7">
    <location>
        <begin position="791"/>
        <end position="818"/>
    </location>
</feature>
<evidence type="ECO:0000256" key="2">
    <source>
        <dbReference type="ARBA" id="ARBA00022737"/>
    </source>
</evidence>
<dbReference type="Proteomes" id="UP000694866">
    <property type="component" value="Unplaced"/>
</dbReference>
<protein>
    <submittedName>
        <fullName evidence="9">PR domain zinc finger protein 10 isoform X1</fullName>
    </submittedName>
</protein>
<keyword evidence="1" id="KW-0479">Metal-binding</keyword>
<feature type="domain" description="C2H2-type" evidence="7">
    <location>
        <begin position="734"/>
        <end position="761"/>
    </location>
</feature>
<dbReference type="PANTHER" id="PTHR24379:SF121">
    <property type="entry name" value="C2H2-TYPE DOMAIN-CONTAINING PROTEIN"/>
    <property type="match status" value="1"/>
</dbReference>
<feature type="domain" description="C2H2-type" evidence="7">
    <location>
        <begin position="705"/>
        <end position="732"/>
    </location>
</feature>
<dbReference type="Gene3D" id="2.170.270.10">
    <property type="entry name" value="SET domain"/>
    <property type="match status" value="1"/>
</dbReference>
<evidence type="ECO:0000256" key="1">
    <source>
        <dbReference type="ARBA" id="ARBA00022723"/>
    </source>
</evidence>
<feature type="domain" description="C2H2-type" evidence="7">
    <location>
        <begin position="819"/>
        <end position="847"/>
    </location>
</feature>